<dbReference type="KEGG" id="mya:MORIYA_0439"/>
<dbReference type="EMBL" id="LS483250">
    <property type="protein sequence ID" value="SQD76917.1"/>
    <property type="molecule type" value="Genomic_DNA"/>
</dbReference>
<evidence type="ECO:0000313" key="2">
    <source>
        <dbReference type="Proteomes" id="UP000250163"/>
    </source>
</evidence>
<gene>
    <name evidence="1" type="ORF">MORIYA_0439</name>
</gene>
<dbReference type="AlphaFoldDB" id="A0A330LID7"/>
<sequence>MTLVNYLGHTFSYSDRVFYLTLNLSNKEDIIMSCCGGCGGQDQEETKKVEETEQDSE</sequence>
<keyword evidence="2" id="KW-1185">Reference proteome</keyword>
<evidence type="ECO:0000313" key="1">
    <source>
        <dbReference type="EMBL" id="SQD76917.1"/>
    </source>
</evidence>
<dbReference type="Proteomes" id="UP000250163">
    <property type="component" value="Chromosome MORIYA"/>
</dbReference>
<protein>
    <submittedName>
        <fullName evidence="1">Uncharacterized protein</fullName>
    </submittedName>
</protein>
<accession>A0A330LID7</accession>
<reference evidence="2" key="1">
    <citation type="submission" date="2018-05" db="EMBL/GenBank/DDBJ databases">
        <authorList>
            <person name="Cea G.-C."/>
            <person name="William W."/>
        </authorList>
    </citation>
    <scope>NUCLEOTIDE SEQUENCE [LARGE SCALE GENOMIC DNA]</scope>
    <source>
        <strain evidence="2">DB21MT 5</strain>
    </source>
</reference>
<proteinExistence type="predicted"/>
<organism evidence="1 2">
    <name type="scientific">Moritella yayanosii</name>
    <dbReference type="NCBI Taxonomy" id="69539"/>
    <lineage>
        <taxon>Bacteria</taxon>
        <taxon>Pseudomonadati</taxon>
        <taxon>Pseudomonadota</taxon>
        <taxon>Gammaproteobacteria</taxon>
        <taxon>Alteromonadales</taxon>
        <taxon>Moritellaceae</taxon>
        <taxon>Moritella</taxon>
    </lineage>
</organism>
<name>A0A330LID7_9GAMM</name>